<proteinExistence type="predicted"/>
<organism evidence="1">
    <name type="scientific">Fagus sylvatica</name>
    <name type="common">Beechnut</name>
    <dbReference type="NCBI Taxonomy" id="28930"/>
    <lineage>
        <taxon>Eukaryota</taxon>
        <taxon>Viridiplantae</taxon>
        <taxon>Streptophyta</taxon>
        <taxon>Embryophyta</taxon>
        <taxon>Tracheophyta</taxon>
        <taxon>Spermatophyta</taxon>
        <taxon>Magnoliopsida</taxon>
        <taxon>eudicotyledons</taxon>
        <taxon>Gunneridae</taxon>
        <taxon>Pentapetalae</taxon>
        <taxon>rosids</taxon>
        <taxon>fabids</taxon>
        <taxon>Fagales</taxon>
        <taxon>Fagaceae</taxon>
        <taxon>Fagus</taxon>
    </lineage>
</organism>
<name>A0A2N9IAJ4_FAGSY</name>
<reference evidence="1" key="1">
    <citation type="submission" date="2018-02" db="EMBL/GenBank/DDBJ databases">
        <authorList>
            <person name="Cohen D.B."/>
            <person name="Kent A.D."/>
        </authorList>
    </citation>
    <scope>NUCLEOTIDE SEQUENCE</scope>
</reference>
<accession>A0A2N9IAJ4</accession>
<evidence type="ECO:0000313" key="1">
    <source>
        <dbReference type="EMBL" id="SPD21702.1"/>
    </source>
</evidence>
<dbReference type="EMBL" id="OIVN01005272">
    <property type="protein sequence ID" value="SPD21702.1"/>
    <property type="molecule type" value="Genomic_DNA"/>
</dbReference>
<dbReference type="AlphaFoldDB" id="A0A2N9IAJ4"/>
<gene>
    <name evidence="1" type="ORF">FSB_LOCUS49584</name>
</gene>
<sequence length="216" mass="24188">MSVKMVGENLFLFTFNEAGDKRRVEVQAPWNIDGFHLILKRVKRNQLPREVDFSTTFFWAQAHNLPLEYLSKENAEIIGNGMGKYIEVDLSGTESSKGGNFLRFKKECTKSGAREEGDEALDRNLKKFGPWLVAETVERKMHRASDLMFMDVIDEYSTEKQGGTSHSRIVVEGGASASELHAVDERVEELVSLSEADVRLKKVSAGNVGDLTGSKE</sequence>
<dbReference type="InterPro" id="IPR040256">
    <property type="entry name" value="At4g02000-like"/>
</dbReference>
<protein>
    <submittedName>
        <fullName evidence="1">Uncharacterized protein</fullName>
    </submittedName>
</protein>
<dbReference type="PANTHER" id="PTHR31286:SF178">
    <property type="entry name" value="DUF4283 DOMAIN-CONTAINING PROTEIN"/>
    <property type="match status" value="1"/>
</dbReference>
<dbReference type="PANTHER" id="PTHR31286">
    <property type="entry name" value="GLYCINE-RICH CELL WALL STRUCTURAL PROTEIN 1.8-LIKE"/>
    <property type="match status" value="1"/>
</dbReference>